<keyword evidence="4" id="KW-1185">Reference proteome</keyword>
<keyword evidence="1" id="KW-1133">Transmembrane helix</keyword>
<evidence type="ECO:0000256" key="1">
    <source>
        <dbReference type="SAM" id="Phobius"/>
    </source>
</evidence>
<organism evidence="3 4">
    <name type="scientific">Diversispora epigaea</name>
    <dbReference type="NCBI Taxonomy" id="1348612"/>
    <lineage>
        <taxon>Eukaryota</taxon>
        <taxon>Fungi</taxon>
        <taxon>Fungi incertae sedis</taxon>
        <taxon>Mucoromycota</taxon>
        <taxon>Glomeromycotina</taxon>
        <taxon>Glomeromycetes</taxon>
        <taxon>Diversisporales</taxon>
        <taxon>Diversisporaceae</taxon>
        <taxon>Diversispora</taxon>
    </lineage>
</organism>
<keyword evidence="1" id="KW-0472">Membrane</keyword>
<accession>A0A397IPK3</accession>
<feature type="transmembrane region" description="Helical" evidence="1">
    <location>
        <begin position="230"/>
        <end position="253"/>
    </location>
</feature>
<feature type="signal peptide" evidence="2">
    <location>
        <begin position="1"/>
        <end position="24"/>
    </location>
</feature>
<reference evidence="3 4" key="1">
    <citation type="submission" date="2018-08" db="EMBL/GenBank/DDBJ databases">
        <title>Genome and evolution of the arbuscular mycorrhizal fungus Diversispora epigaea (formerly Glomus versiforme) and its bacterial endosymbionts.</title>
        <authorList>
            <person name="Sun X."/>
            <person name="Fei Z."/>
            <person name="Harrison M."/>
        </authorList>
    </citation>
    <scope>NUCLEOTIDE SEQUENCE [LARGE SCALE GENOMIC DNA]</scope>
    <source>
        <strain evidence="3 4">IT104</strain>
    </source>
</reference>
<evidence type="ECO:0000313" key="3">
    <source>
        <dbReference type="EMBL" id="RHZ76178.1"/>
    </source>
</evidence>
<name>A0A397IPK3_9GLOM</name>
<sequence length="305" mass="34346">MALTFKTFILLFFVLVGLLTPTHAVPTPEDISDISSTSIGISETNNSRSEELVVSIQRVDDLVNAKGEIVAEKISAVIINFELNEDNVLTLNSVPVELGVNSIQTIEARIVPGDSTPEDIQKYEDNFDIGLVMVEVRSFIENISKESDGATVSKLTVFVKILELDGVQVVHTDAVERFVEFQLLEIKEGQNTELIPIEVASEETTVPIQPHRKPCPLLHWWKCSSKYTKIFIVSFAFTLLSCSFFLLLVPVAINKLKLPTKFNQYKKILQEEEFGDNEDLQVEQVIFIAEEEKHALVENDHNERE</sequence>
<gene>
    <name evidence="3" type="ORF">Glove_202g68</name>
</gene>
<comment type="caution">
    <text evidence="3">The sequence shown here is derived from an EMBL/GenBank/DDBJ whole genome shotgun (WGS) entry which is preliminary data.</text>
</comment>
<dbReference type="OrthoDB" id="5561232at2759"/>
<evidence type="ECO:0000256" key="2">
    <source>
        <dbReference type="SAM" id="SignalP"/>
    </source>
</evidence>
<proteinExistence type="predicted"/>
<keyword evidence="2" id="KW-0732">Signal</keyword>
<dbReference type="AlphaFoldDB" id="A0A397IPK3"/>
<evidence type="ECO:0000313" key="4">
    <source>
        <dbReference type="Proteomes" id="UP000266861"/>
    </source>
</evidence>
<dbReference type="EMBL" id="PQFF01000189">
    <property type="protein sequence ID" value="RHZ76178.1"/>
    <property type="molecule type" value="Genomic_DNA"/>
</dbReference>
<keyword evidence="1" id="KW-0812">Transmembrane</keyword>
<protein>
    <submittedName>
        <fullName evidence="3">Uncharacterized protein</fullName>
    </submittedName>
</protein>
<feature type="chain" id="PRO_5017471901" evidence="2">
    <location>
        <begin position="25"/>
        <end position="305"/>
    </location>
</feature>
<dbReference type="Proteomes" id="UP000266861">
    <property type="component" value="Unassembled WGS sequence"/>
</dbReference>